<dbReference type="HOGENOM" id="CLU_147397_1_1_3"/>
<dbReference type="InterPro" id="IPR013096">
    <property type="entry name" value="Cupin_2"/>
</dbReference>
<proteinExistence type="predicted"/>
<dbReference type="STRING" id="395961.Cyan7425_2206"/>
<sequence>MTNLFDLPSPLPEEELFQPLIQTGDLLIERIISTGQQTPPGTWYDQPRDEWVVLLQGQAILAYEDGTSLTLTPGDHVLIPARQKHRVEQTSQEPPCIWLAIHSRLT</sequence>
<evidence type="ECO:0000313" key="2">
    <source>
        <dbReference type="EMBL" id="ACL44567.1"/>
    </source>
</evidence>
<dbReference type="OrthoDB" id="9798585at2"/>
<feature type="domain" description="Cupin type-2" evidence="1">
    <location>
        <begin position="43"/>
        <end position="101"/>
    </location>
</feature>
<name>B8HVB5_CYAP4</name>
<accession>B8HVB5</accession>
<dbReference type="InterPro" id="IPR011051">
    <property type="entry name" value="RmlC_Cupin_sf"/>
</dbReference>
<dbReference type="KEGG" id="cyn:Cyan7425_2206"/>
<gene>
    <name evidence="2" type="ordered locus">Cyan7425_2206</name>
</gene>
<dbReference type="eggNOG" id="COG1917">
    <property type="taxonomic scope" value="Bacteria"/>
</dbReference>
<dbReference type="CDD" id="cd06981">
    <property type="entry name" value="cupin_reut_a1446"/>
    <property type="match status" value="1"/>
</dbReference>
<dbReference type="EMBL" id="CP001344">
    <property type="protein sequence ID" value="ACL44567.1"/>
    <property type="molecule type" value="Genomic_DNA"/>
</dbReference>
<reference evidence="2" key="1">
    <citation type="submission" date="2009-01" db="EMBL/GenBank/DDBJ databases">
        <title>Complete sequence of chromosome Cyanothece sp. PCC 7425.</title>
        <authorList>
            <consortium name="US DOE Joint Genome Institute"/>
            <person name="Lucas S."/>
            <person name="Copeland A."/>
            <person name="Lapidus A."/>
            <person name="Glavina del Rio T."/>
            <person name="Dalin E."/>
            <person name="Tice H."/>
            <person name="Bruce D."/>
            <person name="Goodwin L."/>
            <person name="Pitluck S."/>
            <person name="Sims D."/>
            <person name="Meineke L."/>
            <person name="Brettin T."/>
            <person name="Detter J.C."/>
            <person name="Han C."/>
            <person name="Larimer F."/>
            <person name="Land M."/>
            <person name="Hauser L."/>
            <person name="Kyrpides N."/>
            <person name="Ovchinnikova G."/>
            <person name="Liberton M."/>
            <person name="Stoeckel J."/>
            <person name="Banerjee A."/>
            <person name="Singh A."/>
            <person name="Page L."/>
            <person name="Sato H."/>
            <person name="Zhao L."/>
            <person name="Sherman L."/>
            <person name="Pakrasi H."/>
            <person name="Richardson P."/>
        </authorList>
    </citation>
    <scope>NUCLEOTIDE SEQUENCE</scope>
    <source>
        <strain evidence="2">PCC 7425</strain>
    </source>
</reference>
<organism evidence="2">
    <name type="scientific">Cyanothece sp. (strain PCC 7425 / ATCC 29141)</name>
    <dbReference type="NCBI Taxonomy" id="395961"/>
    <lineage>
        <taxon>Bacteria</taxon>
        <taxon>Bacillati</taxon>
        <taxon>Cyanobacteriota</taxon>
        <taxon>Cyanophyceae</taxon>
        <taxon>Gomontiellales</taxon>
        <taxon>Cyanothecaceae</taxon>
        <taxon>Cyanothece</taxon>
    </lineage>
</organism>
<dbReference type="Pfam" id="PF07883">
    <property type="entry name" value="Cupin_2"/>
    <property type="match status" value="1"/>
</dbReference>
<dbReference type="AlphaFoldDB" id="B8HVB5"/>
<dbReference type="SUPFAM" id="SSF51182">
    <property type="entry name" value="RmlC-like cupins"/>
    <property type="match status" value="1"/>
</dbReference>
<dbReference type="InterPro" id="IPR014710">
    <property type="entry name" value="RmlC-like_jellyroll"/>
</dbReference>
<dbReference type="Gene3D" id="2.60.120.10">
    <property type="entry name" value="Jelly Rolls"/>
    <property type="match status" value="1"/>
</dbReference>
<protein>
    <submittedName>
        <fullName evidence="2">Cupin 2 conserved barrel domain protein</fullName>
    </submittedName>
</protein>
<evidence type="ECO:0000259" key="1">
    <source>
        <dbReference type="Pfam" id="PF07883"/>
    </source>
</evidence>